<accession>A0AC60Q7H6</accession>
<name>A0AC60Q7H6_IXOPE</name>
<gene>
    <name evidence="1" type="ORF">HPB47_023958</name>
</gene>
<evidence type="ECO:0000313" key="1">
    <source>
        <dbReference type="EMBL" id="KAG0429103.1"/>
    </source>
</evidence>
<evidence type="ECO:0000313" key="2">
    <source>
        <dbReference type="Proteomes" id="UP000805193"/>
    </source>
</evidence>
<proteinExistence type="predicted"/>
<protein>
    <submittedName>
        <fullName evidence="1">Uncharacterized protein</fullName>
    </submittedName>
</protein>
<dbReference type="Proteomes" id="UP000805193">
    <property type="component" value="Unassembled WGS sequence"/>
</dbReference>
<keyword evidence="2" id="KW-1185">Reference proteome</keyword>
<comment type="caution">
    <text evidence="1">The sequence shown here is derived from an EMBL/GenBank/DDBJ whole genome shotgun (WGS) entry which is preliminary data.</text>
</comment>
<feature type="non-terminal residue" evidence="1">
    <location>
        <position position="528"/>
    </location>
</feature>
<organism evidence="1 2">
    <name type="scientific">Ixodes persulcatus</name>
    <name type="common">Taiga tick</name>
    <dbReference type="NCBI Taxonomy" id="34615"/>
    <lineage>
        <taxon>Eukaryota</taxon>
        <taxon>Metazoa</taxon>
        <taxon>Ecdysozoa</taxon>
        <taxon>Arthropoda</taxon>
        <taxon>Chelicerata</taxon>
        <taxon>Arachnida</taxon>
        <taxon>Acari</taxon>
        <taxon>Parasitiformes</taxon>
        <taxon>Ixodida</taxon>
        <taxon>Ixodoidea</taxon>
        <taxon>Ixodidae</taxon>
        <taxon>Ixodinae</taxon>
        <taxon>Ixodes</taxon>
    </lineage>
</organism>
<feature type="non-terminal residue" evidence="1">
    <location>
        <position position="1"/>
    </location>
</feature>
<sequence length="528" mass="59202">VVGPRSPSVVSVVSSTCNAFHVPHVETSWSTVGASGVGSEGRLYSLNVFPHPDVLSRAYLDLVLKKNRWKSVTVIYEDSESFVRMKEVLNTSFAIGAMVNLELFNPSIAVKTLLKRIDSSKEFNIVLDVATERVVEFLEADTHTLDVSKFKNSLANVSALRLVDLEKWDMKRLLHDWTNSELRFGRKALELTALKNPPYTMLKKDAHLRVGNDRFEGYCVDLMDALAKKIGFQYSLHLVKDGLYGSPTSSGEWNGMIRELIDREADMAIVDLTITYVREEAVDFTMPFMNTGISILFRKPLIGDAPLFSFLFPFSVDVWLYMLTAYLALSLWYCLLGRFSPMENKHTFGESCEPKDLDDMAEELGMTNRFWFAIGSLMQQGSDLNPSAVSTRIIASIWWFFTLIMISSYTANLAAFLTAQRLTSPIENVNDLAKQTKIDYGCLESGSTKTFFHDSDTALIKRMWAAMTAAQPSVFADSNLKGVERVLRGGYAYLMESTTIEYMVQKNCQLTQIGGLLDSKGYGIATPP</sequence>
<dbReference type="EMBL" id="JABSTQ010009446">
    <property type="protein sequence ID" value="KAG0429103.1"/>
    <property type="molecule type" value="Genomic_DNA"/>
</dbReference>
<reference evidence="1 2" key="1">
    <citation type="journal article" date="2020" name="Cell">
        <title>Large-Scale Comparative Analyses of Tick Genomes Elucidate Their Genetic Diversity and Vector Capacities.</title>
        <authorList>
            <consortium name="Tick Genome and Microbiome Consortium (TIGMIC)"/>
            <person name="Jia N."/>
            <person name="Wang J."/>
            <person name="Shi W."/>
            <person name="Du L."/>
            <person name="Sun Y."/>
            <person name="Zhan W."/>
            <person name="Jiang J.F."/>
            <person name="Wang Q."/>
            <person name="Zhang B."/>
            <person name="Ji P."/>
            <person name="Bell-Sakyi L."/>
            <person name="Cui X.M."/>
            <person name="Yuan T.T."/>
            <person name="Jiang B.G."/>
            <person name="Yang W.F."/>
            <person name="Lam T.T."/>
            <person name="Chang Q.C."/>
            <person name="Ding S.J."/>
            <person name="Wang X.J."/>
            <person name="Zhu J.G."/>
            <person name="Ruan X.D."/>
            <person name="Zhao L."/>
            <person name="Wei J.T."/>
            <person name="Ye R.Z."/>
            <person name="Que T.C."/>
            <person name="Du C.H."/>
            <person name="Zhou Y.H."/>
            <person name="Cheng J.X."/>
            <person name="Dai P.F."/>
            <person name="Guo W.B."/>
            <person name="Han X.H."/>
            <person name="Huang E.J."/>
            <person name="Li L.F."/>
            <person name="Wei W."/>
            <person name="Gao Y.C."/>
            <person name="Liu J.Z."/>
            <person name="Shao H.Z."/>
            <person name="Wang X."/>
            <person name="Wang C.C."/>
            <person name="Yang T.C."/>
            <person name="Huo Q.B."/>
            <person name="Li W."/>
            <person name="Chen H.Y."/>
            <person name="Chen S.E."/>
            <person name="Zhou L.G."/>
            <person name="Ni X.B."/>
            <person name="Tian J.H."/>
            <person name="Sheng Y."/>
            <person name="Liu T."/>
            <person name="Pan Y.S."/>
            <person name="Xia L.Y."/>
            <person name="Li J."/>
            <person name="Zhao F."/>
            <person name="Cao W.C."/>
        </authorList>
    </citation>
    <scope>NUCLEOTIDE SEQUENCE [LARGE SCALE GENOMIC DNA]</scope>
    <source>
        <strain evidence="1">Iper-2018</strain>
    </source>
</reference>